<organism evidence="3 4">
    <name type="scientific">Beauveria asiatica</name>
    <dbReference type="NCBI Taxonomy" id="1069075"/>
    <lineage>
        <taxon>Eukaryota</taxon>
        <taxon>Fungi</taxon>
        <taxon>Dikarya</taxon>
        <taxon>Ascomycota</taxon>
        <taxon>Pezizomycotina</taxon>
        <taxon>Sordariomycetes</taxon>
        <taxon>Hypocreomycetidae</taxon>
        <taxon>Hypocreales</taxon>
        <taxon>Cordycipitaceae</taxon>
        <taxon>Beauveria</taxon>
    </lineage>
</organism>
<protein>
    <submittedName>
        <fullName evidence="3">Uncharacterized protein</fullName>
    </submittedName>
</protein>
<sequence>MRYTAVLLTFSSVAFAAPMESGTSLRMTGMANIFPIPFAFPHSAQLKGKSPNKKTNKILMQVPPLPCGAPNNGSTGGILSGLTGLLGSPGSQLPGSGNQNAPNNGGTGGVLSGLTSLLGNPGSQHPANSNPNAHSSGAAAGGGSIMSGITSLLSNLGSHLPGNGDQYPPNSGGTGGLMADLQVLPDHMKFVTIPSTAEQPIPKEQNSQMREGHRIVHVAINKSLGADDAKNSTESQL</sequence>
<evidence type="ECO:0000256" key="1">
    <source>
        <dbReference type="SAM" id="MobiDB-lite"/>
    </source>
</evidence>
<feature type="region of interest" description="Disordered" evidence="1">
    <location>
        <begin position="83"/>
        <end position="141"/>
    </location>
</feature>
<dbReference type="AlphaFoldDB" id="A0AAW0RTX4"/>
<feature type="compositionally biased region" description="Low complexity" evidence="1">
    <location>
        <begin position="83"/>
        <end position="97"/>
    </location>
</feature>
<keyword evidence="4" id="KW-1185">Reference proteome</keyword>
<proteinExistence type="predicted"/>
<feature type="signal peptide" evidence="2">
    <location>
        <begin position="1"/>
        <end position="16"/>
    </location>
</feature>
<dbReference type="Proteomes" id="UP001397290">
    <property type="component" value="Unassembled WGS sequence"/>
</dbReference>
<dbReference type="EMBL" id="JAAHCF010000266">
    <property type="protein sequence ID" value="KAK8145712.1"/>
    <property type="molecule type" value="Genomic_DNA"/>
</dbReference>
<gene>
    <name evidence="3" type="ORF">G3M48_004097</name>
</gene>
<reference evidence="3 4" key="1">
    <citation type="submission" date="2020-02" db="EMBL/GenBank/DDBJ databases">
        <title>Comparative genomics of the hypocrealean fungal genus Beauvera.</title>
        <authorList>
            <person name="Showalter D.N."/>
            <person name="Bushley K.E."/>
            <person name="Rehner S.A."/>
        </authorList>
    </citation>
    <scope>NUCLEOTIDE SEQUENCE [LARGE SCALE GENOMIC DNA]</scope>
    <source>
        <strain evidence="3 4">ARSEF4384</strain>
    </source>
</reference>
<evidence type="ECO:0000256" key="2">
    <source>
        <dbReference type="SAM" id="SignalP"/>
    </source>
</evidence>
<name>A0AAW0RTX4_9HYPO</name>
<feature type="chain" id="PRO_5043396239" evidence="2">
    <location>
        <begin position="17"/>
        <end position="237"/>
    </location>
</feature>
<evidence type="ECO:0000313" key="3">
    <source>
        <dbReference type="EMBL" id="KAK8145712.1"/>
    </source>
</evidence>
<evidence type="ECO:0000313" key="4">
    <source>
        <dbReference type="Proteomes" id="UP001397290"/>
    </source>
</evidence>
<feature type="compositionally biased region" description="Low complexity" evidence="1">
    <location>
        <begin position="112"/>
        <end position="138"/>
    </location>
</feature>
<keyword evidence="2" id="KW-0732">Signal</keyword>
<comment type="caution">
    <text evidence="3">The sequence shown here is derived from an EMBL/GenBank/DDBJ whole genome shotgun (WGS) entry which is preliminary data.</text>
</comment>
<accession>A0AAW0RTX4</accession>